<proteinExistence type="predicted"/>
<dbReference type="Ensembl" id="ENSBGRT00000034358.1">
    <property type="protein sequence ID" value="ENSBGRP00000029671.1"/>
    <property type="gene ID" value="ENSBGRG00000018624.1"/>
</dbReference>
<evidence type="ECO:0000313" key="3">
    <source>
        <dbReference type="Proteomes" id="UP000694520"/>
    </source>
</evidence>
<keyword evidence="3" id="KW-1185">Reference proteome</keyword>
<dbReference type="PANTHER" id="PTHR21477">
    <property type="entry name" value="ZGC:172139"/>
    <property type="match status" value="1"/>
</dbReference>
<reference evidence="2" key="3">
    <citation type="submission" date="2025-09" db="UniProtKB">
        <authorList>
            <consortium name="Ensembl"/>
        </authorList>
    </citation>
    <scope>IDENTIFICATION</scope>
</reference>
<dbReference type="AlphaFoldDB" id="A0A8B9XYN6"/>
<protein>
    <submittedName>
        <fullName evidence="2">KIAA0930</fullName>
    </submittedName>
</protein>
<gene>
    <name evidence="2" type="primary">KIAA0930</name>
</gene>
<dbReference type="Pfam" id="PF09741">
    <property type="entry name" value="DUF2045"/>
    <property type="match status" value="1"/>
</dbReference>
<name>A0A8B9XYN6_BOSMU</name>
<dbReference type="GeneTree" id="ENSGT00390000004190"/>
<evidence type="ECO:0000313" key="2">
    <source>
        <dbReference type="Ensembl" id="ENSBGRP00000029671.1"/>
    </source>
</evidence>
<feature type="region of interest" description="Disordered" evidence="1">
    <location>
        <begin position="437"/>
        <end position="476"/>
    </location>
</feature>
<feature type="region of interest" description="Disordered" evidence="1">
    <location>
        <begin position="229"/>
        <end position="302"/>
    </location>
</feature>
<dbReference type="InterPro" id="IPR019141">
    <property type="entry name" value="DUF2045"/>
</dbReference>
<feature type="compositionally biased region" description="Basic and acidic residues" evidence="1">
    <location>
        <begin position="283"/>
        <end position="302"/>
    </location>
</feature>
<organism evidence="2 3">
    <name type="scientific">Bos mutus grunniens</name>
    <name type="common">Wild yak</name>
    <name type="synonym">Bos grunniens</name>
    <dbReference type="NCBI Taxonomy" id="30521"/>
    <lineage>
        <taxon>Eukaryota</taxon>
        <taxon>Metazoa</taxon>
        <taxon>Chordata</taxon>
        <taxon>Craniata</taxon>
        <taxon>Vertebrata</taxon>
        <taxon>Euteleostomi</taxon>
        <taxon>Mammalia</taxon>
        <taxon>Eutheria</taxon>
        <taxon>Laurasiatheria</taxon>
        <taxon>Artiodactyla</taxon>
        <taxon>Ruminantia</taxon>
        <taxon>Pecora</taxon>
        <taxon>Bovidae</taxon>
        <taxon>Bovinae</taxon>
        <taxon>Bos</taxon>
    </lineage>
</organism>
<evidence type="ECO:0000256" key="1">
    <source>
        <dbReference type="SAM" id="MobiDB-lite"/>
    </source>
</evidence>
<accession>A0A8B9XYN6</accession>
<dbReference type="PANTHER" id="PTHR21477:SF13">
    <property type="entry name" value="KIAA0930"/>
    <property type="match status" value="1"/>
</dbReference>
<reference evidence="2" key="2">
    <citation type="submission" date="2025-08" db="UniProtKB">
        <authorList>
            <consortium name="Ensembl"/>
        </authorList>
    </citation>
    <scope>IDENTIFICATION</scope>
</reference>
<dbReference type="Proteomes" id="UP000694520">
    <property type="component" value="Chromosome 5"/>
</dbReference>
<sequence>MFSTYFMEKWAPRQDDMLFYVRRKLAFAGSEGALDGRKLAEAEPEVEVEVYRRDSKKLPGLGDPDIDWEESVCLNLILQKLDYMVTCAVCTRADGGDIHIHRKRSQQVFASPSKHPMDSKGEESKISYPNIFFMIDSFEEVFSDMTVGEGEMVCVELVASDKTNTFQGVIFQGSIRYEALKKVYDNRVSVAARMAQKMSFGFYKYSNMEFVRMKGPQGKGHAEMAVSRVSTGDTSPCGTEEDSSPASPMHERVTSFSTPPTPERNNRPAFFSPSLKRKGPRNRITEMKKSHSANDSEEFFREDDGGGDLLLPRPPACGASSLPSAHSESQGAMCQPILGGGGAVDRQQTATEGSPQPRLSVASSWHLISGAPRGGLWARACRSLPLRGALWPCRLQQGVPRGSPALLPEPGPSVRRPPGRLCPGVSAVLNHTYSVLRPPCSPLRPASPCRGSSTAGGQGRVYQRGGRRPLEELRGS</sequence>
<reference evidence="2" key="1">
    <citation type="submission" date="2019-05" db="EMBL/GenBank/DDBJ databases">
        <authorList>
            <person name="Zhang S."/>
            <person name="Liu J."/>
        </authorList>
    </citation>
    <scope>NUCLEOTIDE SEQUENCE [LARGE SCALE GENOMIC DNA]</scope>
</reference>